<name>A0ABP3TMT9_9FLAO</name>
<dbReference type="RefSeq" id="WP_343910065.1">
    <property type="nucleotide sequence ID" value="NZ_BAAAGE010000001.1"/>
</dbReference>
<dbReference type="PRINTS" id="PR01713">
    <property type="entry name" value="NUCEPIMERASE"/>
</dbReference>
<dbReference type="InterPro" id="IPR036291">
    <property type="entry name" value="NAD(P)-bd_dom_sf"/>
</dbReference>
<evidence type="ECO:0000256" key="1">
    <source>
        <dbReference type="ARBA" id="ARBA00023027"/>
    </source>
</evidence>
<evidence type="ECO:0000313" key="3">
    <source>
        <dbReference type="EMBL" id="GAA0713110.1"/>
    </source>
</evidence>
<protein>
    <submittedName>
        <fullName evidence="3">NAD-dependent epimerase</fullName>
    </submittedName>
</protein>
<evidence type="ECO:0000313" key="4">
    <source>
        <dbReference type="Proteomes" id="UP001501758"/>
    </source>
</evidence>
<gene>
    <name evidence="3" type="ORF">GCM10009430_04390</name>
</gene>
<dbReference type="PANTHER" id="PTHR43574">
    <property type="entry name" value="EPIMERASE-RELATED"/>
    <property type="match status" value="1"/>
</dbReference>
<dbReference type="Pfam" id="PF01370">
    <property type="entry name" value="Epimerase"/>
    <property type="match status" value="1"/>
</dbReference>
<evidence type="ECO:0000259" key="2">
    <source>
        <dbReference type="Pfam" id="PF01370"/>
    </source>
</evidence>
<keyword evidence="4" id="KW-1185">Reference proteome</keyword>
<sequence length="350" mass="40154">MKILVTGAAGFIGFHVTRRLLKMGHEVIGFDNINSYYDPQLKYDRLKEVGIPKNLIVEKKYIQSSIHSQYRFIKMELTQKAALMDLFRYERFDAIIHLAAQAGVRYSLENPDVYIKSNVEGFLNILEACRHYPVKHLAYASSSSVYGNTKKTPFSVDDCVDHPISLYAATKKSNELMAYTYSHLFKIPTTGLRFFTVYGPWGRPDMAPSLFAEAIINNRPIQVFNNGNMERDFTYIDDIVEGIVKVIFDIPDAEKEHIPYVLHNIGNSHPIKLMDFIDSIEKNLNTKAKKNFMPMQPGDVQKTYADISSLTEAVGYAPQTNLQEGVKRFTEWYISYFIRKQRTNKSKTLA</sequence>
<dbReference type="InterPro" id="IPR001509">
    <property type="entry name" value="Epimerase_deHydtase"/>
</dbReference>
<proteinExistence type="predicted"/>
<accession>A0ABP3TMT9</accession>
<feature type="domain" description="NAD-dependent epimerase/dehydratase" evidence="2">
    <location>
        <begin position="3"/>
        <end position="249"/>
    </location>
</feature>
<dbReference type="EMBL" id="BAAAGE010000001">
    <property type="protein sequence ID" value="GAA0713110.1"/>
    <property type="molecule type" value="Genomic_DNA"/>
</dbReference>
<dbReference type="Gene3D" id="3.40.50.720">
    <property type="entry name" value="NAD(P)-binding Rossmann-like Domain"/>
    <property type="match status" value="1"/>
</dbReference>
<dbReference type="CDD" id="cd05253">
    <property type="entry name" value="UDP_GE_SDE_e"/>
    <property type="match status" value="1"/>
</dbReference>
<comment type="caution">
    <text evidence="3">The sequence shown here is derived from an EMBL/GenBank/DDBJ whole genome shotgun (WGS) entry which is preliminary data.</text>
</comment>
<dbReference type="Proteomes" id="UP001501758">
    <property type="component" value="Unassembled WGS sequence"/>
</dbReference>
<reference evidence="4" key="1">
    <citation type="journal article" date="2019" name="Int. J. Syst. Evol. Microbiol.">
        <title>The Global Catalogue of Microorganisms (GCM) 10K type strain sequencing project: providing services to taxonomists for standard genome sequencing and annotation.</title>
        <authorList>
            <consortium name="The Broad Institute Genomics Platform"/>
            <consortium name="The Broad Institute Genome Sequencing Center for Infectious Disease"/>
            <person name="Wu L."/>
            <person name="Ma J."/>
        </authorList>
    </citation>
    <scope>NUCLEOTIDE SEQUENCE [LARGE SCALE GENOMIC DNA]</scope>
    <source>
        <strain evidence="4">JCM 15974</strain>
    </source>
</reference>
<keyword evidence="1" id="KW-0520">NAD</keyword>
<dbReference type="SUPFAM" id="SSF51735">
    <property type="entry name" value="NAD(P)-binding Rossmann-fold domains"/>
    <property type="match status" value="1"/>
</dbReference>
<dbReference type="Gene3D" id="3.90.25.10">
    <property type="entry name" value="UDP-galactose 4-epimerase, domain 1"/>
    <property type="match status" value="1"/>
</dbReference>
<organism evidence="3 4">
    <name type="scientific">Aquimarina litoralis</name>
    <dbReference type="NCBI Taxonomy" id="584605"/>
    <lineage>
        <taxon>Bacteria</taxon>
        <taxon>Pseudomonadati</taxon>
        <taxon>Bacteroidota</taxon>
        <taxon>Flavobacteriia</taxon>
        <taxon>Flavobacteriales</taxon>
        <taxon>Flavobacteriaceae</taxon>
        <taxon>Aquimarina</taxon>
    </lineage>
</organism>